<feature type="domain" description="Wall-associated receptor kinase galacturonan-binding" evidence="4">
    <location>
        <begin position="41"/>
        <end position="73"/>
    </location>
</feature>
<evidence type="ECO:0000256" key="3">
    <source>
        <dbReference type="SAM" id="SignalP"/>
    </source>
</evidence>
<evidence type="ECO:0000313" key="5">
    <source>
        <dbReference type="EMBL" id="KAK1619228.1"/>
    </source>
</evidence>
<evidence type="ECO:0000313" key="6">
    <source>
        <dbReference type="Proteomes" id="UP001231189"/>
    </source>
</evidence>
<evidence type="ECO:0000259" key="4">
    <source>
        <dbReference type="Pfam" id="PF13947"/>
    </source>
</evidence>
<dbReference type="AlphaFoldDB" id="A0AAD8RH92"/>
<proteinExistence type="predicted"/>
<reference evidence="5" key="1">
    <citation type="submission" date="2023-07" db="EMBL/GenBank/DDBJ databases">
        <title>A chromosome-level genome assembly of Lolium multiflorum.</title>
        <authorList>
            <person name="Chen Y."/>
            <person name="Copetti D."/>
            <person name="Kolliker R."/>
            <person name="Studer B."/>
        </authorList>
    </citation>
    <scope>NUCLEOTIDE SEQUENCE</scope>
    <source>
        <strain evidence="5">02402/16</strain>
        <tissue evidence="5">Leaf</tissue>
    </source>
</reference>
<feature type="chain" id="PRO_5042264029" description="Wall-associated receptor kinase galacturonan-binding domain-containing protein" evidence="3">
    <location>
        <begin position="30"/>
        <end position="319"/>
    </location>
</feature>
<evidence type="ECO:0000256" key="1">
    <source>
        <dbReference type="ARBA" id="ARBA00004167"/>
    </source>
</evidence>
<comment type="caution">
    <text evidence="5">The sequence shown here is derived from an EMBL/GenBank/DDBJ whole genome shotgun (WGS) entry which is preliminary data.</text>
</comment>
<gene>
    <name evidence="5" type="ORF">QYE76_024745</name>
</gene>
<dbReference type="PANTHER" id="PTHR33491">
    <property type="entry name" value="OSJNBA0016N04.9 PROTEIN"/>
    <property type="match status" value="1"/>
</dbReference>
<keyword evidence="6" id="KW-1185">Reference proteome</keyword>
<sequence>MTTLSSQFHSKQHFLLLLPVILVFILADAAEEQPLIPRPGCIDKCGDVDIHFPFGIGPGCFREGFEVLCNHSRVFPAGNKTYTSEWLFYTKGPDIVPTLISPLELVSISVATGEARAYGPIAYNCLSLDQVVTYTTREIDLVATPFAVSSTRNVLIGVGRAADAILYYGSLGASVSCRSYYEQGYGKNGTCTEQGCCERTVPPNIIPYQSPMLSVRPYNSTGANHPPYPIYGCSYSMVVEKSWYNFSTPDIYDDKALLKRFPLGVSVVLDFAIIGKASCPAEGQPPLQTTPASATTAIVPTKALGTYTLGITMAISASA</sequence>
<name>A0AAD8RH92_LOLMU</name>
<keyword evidence="2 3" id="KW-0732">Signal</keyword>
<dbReference type="Pfam" id="PF13947">
    <property type="entry name" value="GUB_WAK_bind"/>
    <property type="match status" value="1"/>
</dbReference>
<comment type="subcellular location">
    <subcellularLocation>
        <location evidence="1">Membrane</location>
        <topology evidence="1">Single-pass membrane protein</topology>
    </subcellularLocation>
</comment>
<accession>A0AAD8RH92</accession>
<protein>
    <recommendedName>
        <fullName evidence="4">Wall-associated receptor kinase galacturonan-binding domain-containing protein</fullName>
    </recommendedName>
</protein>
<evidence type="ECO:0000256" key="2">
    <source>
        <dbReference type="ARBA" id="ARBA00022729"/>
    </source>
</evidence>
<organism evidence="5 6">
    <name type="scientific">Lolium multiflorum</name>
    <name type="common">Italian ryegrass</name>
    <name type="synonym">Lolium perenne subsp. multiflorum</name>
    <dbReference type="NCBI Taxonomy" id="4521"/>
    <lineage>
        <taxon>Eukaryota</taxon>
        <taxon>Viridiplantae</taxon>
        <taxon>Streptophyta</taxon>
        <taxon>Embryophyta</taxon>
        <taxon>Tracheophyta</taxon>
        <taxon>Spermatophyta</taxon>
        <taxon>Magnoliopsida</taxon>
        <taxon>Liliopsida</taxon>
        <taxon>Poales</taxon>
        <taxon>Poaceae</taxon>
        <taxon>BOP clade</taxon>
        <taxon>Pooideae</taxon>
        <taxon>Poodae</taxon>
        <taxon>Poeae</taxon>
        <taxon>Poeae Chloroplast Group 2 (Poeae type)</taxon>
        <taxon>Loliodinae</taxon>
        <taxon>Loliinae</taxon>
        <taxon>Lolium</taxon>
    </lineage>
</organism>
<dbReference type="Proteomes" id="UP001231189">
    <property type="component" value="Unassembled WGS sequence"/>
</dbReference>
<dbReference type="GO" id="GO:0030247">
    <property type="term" value="F:polysaccharide binding"/>
    <property type="evidence" value="ECO:0007669"/>
    <property type="project" value="InterPro"/>
</dbReference>
<dbReference type="GO" id="GO:0016020">
    <property type="term" value="C:membrane"/>
    <property type="evidence" value="ECO:0007669"/>
    <property type="project" value="UniProtKB-SubCell"/>
</dbReference>
<feature type="signal peptide" evidence="3">
    <location>
        <begin position="1"/>
        <end position="29"/>
    </location>
</feature>
<dbReference type="InterPro" id="IPR025287">
    <property type="entry name" value="WAK_GUB"/>
</dbReference>
<dbReference type="EMBL" id="JAUUTY010000006">
    <property type="protein sequence ID" value="KAK1619228.1"/>
    <property type="molecule type" value="Genomic_DNA"/>
</dbReference>